<evidence type="ECO:0000256" key="6">
    <source>
        <dbReference type="RuleBase" id="RU003704"/>
    </source>
</evidence>
<feature type="domain" description="Carbohydrate kinase PfkB" evidence="7">
    <location>
        <begin position="3"/>
        <end position="300"/>
    </location>
</feature>
<keyword evidence="11" id="KW-1185">Reference proteome</keyword>
<evidence type="ECO:0000256" key="4">
    <source>
        <dbReference type="ARBA" id="ARBA00022777"/>
    </source>
</evidence>
<dbReference type="CDD" id="cd01166">
    <property type="entry name" value="KdgK"/>
    <property type="match status" value="1"/>
</dbReference>
<dbReference type="InterPro" id="IPR050306">
    <property type="entry name" value="PfkB_Carbo_kinase"/>
</dbReference>
<keyword evidence="2 6" id="KW-0808">Transferase</keyword>
<dbReference type="InterPro" id="IPR011611">
    <property type="entry name" value="PfkB_dom"/>
</dbReference>
<dbReference type="GO" id="GO:0006000">
    <property type="term" value="P:fructose metabolic process"/>
    <property type="evidence" value="ECO:0007669"/>
    <property type="project" value="UniProtKB-ARBA"/>
</dbReference>
<organism evidence="9 10">
    <name type="scientific">Halopelagius longus</name>
    <dbReference type="NCBI Taxonomy" id="1236180"/>
    <lineage>
        <taxon>Archaea</taxon>
        <taxon>Methanobacteriati</taxon>
        <taxon>Methanobacteriota</taxon>
        <taxon>Stenosarchaea group</taxon>
        <taxon>Halobacteria</taxon>
        <taxon>Halobacteriales</taxon>
        <taxon>Haloferacaceae</taxon>
    </lineage>
</organism>
<dbReference type="AlphaFoldDB" id="A0A1H1GVP6"/>
<evidence type="ECO:0000256" key="3">
    <source>
        <dbReference type="ARBA" id="ARBA00022741"/>
    </source>
</evidence>
<dbReference type="InterPro" id="IPR002173">
    <property type="entry name" value="Carboh/pur_kinase_PfkB_CS"/>
</dbReference>
<keyword evidence="3" id="KW-0547">Nucleotide-binding</keyword>
<dbReference type="Gene3D" id="3.40.1190.20">
    <property type="match status" value="1"/>
</dbReference>
<evidence type="ECO:0000256" key="2">
    <source>
        <dbReference type="ARBA" id="ARBA00022679"/>
    </source>
</evidence>
<dbReference type="GO" id="GO:0008865">
    <property type="term" value="F:fructokinase activity"/>
    <property type="evidence" value="ECO:0007669"/>
    <property type="project" value="UniProtKB-ARBA"/>
</dbReference>
<evidence type="ECO:0000313" key="11">
    <source>
        <dbReference type="Proteomes" id="UP000255421"/>
    </source>
</evidence>
<evidence type="ECO:0000313" key="8">
    <source>
        <dbReference type="EMBL" id="RDI69533.1"/>
    </source>
</evidence>
<keyword evidence="4 6" id="KW-0418">Kinase</keyword>
<comment type="similarity">
    <text evidence="1 6">Belongs to the carbohydrate kinase PfkB family.</text>
</comment>
<gene>
    <name evidence="8" type="ORF">DWB78_18430</name>
    <name evidence="9" type="ORF">SAMN05216278_3897</name>
</gene>
<name>A0A1H1GVP6_9EURY</name>
<reference evidence="9" key="1">
    <citation type="submission" date="2016-10" db="EMBL/GenBank/DDBJ databases">
        <authorList>
            <person name="de Groot N.N."/>
        </authorList>
    </citation>
    <scope>NUCLEOTIDE SEQUENCE [LARGE SCALE GENOMIC DNA]</scope>
    <source>
        <strain evidence="9">CGMCC 1.12397</strain>
    </source>
</reference>
<dbReference type="InterPro" id="IPR002139">
    <property type="entry name" value="Ribo/fructo_kinase"/>
</dbReference>
<dbReference type="EMBL" id="FNKQ01000007">
    <property type="protein sequence ID" value="SDR17247.1"/>
    <property type="molecule type" value="Genomic_DNA"/>
</dbReference>
<evidence type="ECO:0000259" key="7">
    <source>
        <dbReference type="Pfam" id="PF00294"/>
    </source>
</evidence>
<dbReference type="SUPFAM" id="SSF53613">
    <property type="entry name" value="Ribokinase-like"/>
    <property type="match status" value="1"/>
</dbReference>
<dbReference type="PROSITE" id="PS00584">
    <property type="entry name" value="PFKB_KINASES_2"/>
    <property type="match status" value="1"/>
</dbReference>
<protein>
    <submittedName>
        <fullName evidence="9">5-dehydro-2-deoxygluconokinase</fullName>
    </submittedName>
    <submittedName>
        <fullName evidence="8">Sugar kinase</fullName>
    </submittedName>
</protein>
<keyword evidence="5" id="KW-0067">ATP-binding</keyword>
<sequence>MVDVVTFGEAMVFMNPQKVGPLTYITDFKKRMGGAEANVAIGLARLGHEVGWFGKLGKDPHGKYIENFIRGEGVDTQHILCDSELPTGLYFKERSAVGESRFHHYRHGSAASDFHPEDLPVEYISDAKYLHITGIFPALSDNCLATTRRAIEIAKENGVRISFDPNVRGQLWESEGEIRSVLNNLLSQADIALPGVGEGKRLFGTDDPWKIASECLDRGPDTAVVKLGPEGALVSNGKSTECVEAPNLEHEVDPVGAGDGFAAGFLAGRLEGLNLSRSVRLGNGVGALATTVTSDVEGLPSRTELNTFLRNGELTTKRA</sequence>
<dbReference type="OrthoDB" id="96179at2157"/>
<evidence type="ECO:0000313" key="9">
    <source>
        <dbReference type="EMBL" id="SDR17247.1"/>
    </source>
</evidence>
<dbReference type="GO" id="GO:0005524">
    <property type="term" value="F:ATP binding"/>
    <property type="evidence" value="ECO:0007669"/>
    <property type="project" value="UniProtKB-KW"/>
</dbReference>
<evidence type="ECO:0000256" key="1">
    <source>
        <dbReference type="ARBA" id="ARBA00010688"/>
    </source>
</evidence>
<proteinExistence type="inferred from homology"/>
<dbReference type="Pfam" id="PF00294">
    <property type="entry name" value="PfkB"/>
    <property type="match status" value="1"/>
</dbReference>
<dbReference type="Proteomes" id="UP000255421">
    <property type="component" value="Unassembled WGS sequence"/>
</dbReference>
<dbReference type="EMBL" id="QQST01000005">
    <property type="protein sequence ID" value="RDI69533.1"/>
    <property type="molecule type" value="Genomic_DNA"/>
</dbReference>
<dbReference type="PANTHER" id="PTHR43085">
    <property type="entry name" value="HEXOKINASE FAMILY MEMBER"/>
    <property type="match status" value="1"/>
</dbReference>
<evidence type="ECO:0000313" key="10">
    <source>
        <dbReference type="Proteomes" id="UP000199289"/>
    </source>
</evidence>
<dbReference type="Proteomes" id="UP000199289">
    <property type="component" value="Unassembled WGS sequence"/>
</dbReference>
<reference evidence="8 11" key="3">
    <citation type="submission" date="2018-07" db="EMBL/GenBank/DDBJ databases">
        <title>Genome sequence of extremly halophilic archaeon Halopelagius longus strain BC12-B1.</title>
        <authorList>
            <person name="Zhang X."/>
        </authorList>
    </citation>
    <scope>NUCLEOTIDE SEQUENCE [LARGE SCALE GENOMIC DNA]</scope>
    <source>
        <strain evidence="8 11">BC12-B1</strain>
    </source>
</reference>
<evidence type="ECO:0000256" key="5">
    <source>
        <dbReference type="ARBA" id="ARBA00022840"/>
    </source>
</evidence>
<dbReference type="InterPro" id="IPR029056">
    <property type="entry name" value="Ribokinase-like"/>
</dbReference>
<accession>A0A1H1GVP6</accession>
<dbReference type="PANTHER" id="PTHR43085:SF1">
    <property type="entry name" value="PSEUDOURIDINE KINASE-RELATED"/>
    <property type="match status" value="1"/>
</dbReference>
<dbReference type="RefSeq" id="WP_092539353.1">
    <property type="nucleotide sequence ID" value="NZ_FNKQ01000007.1"/>
</dbReference>
<dbReference type="PRINTS" id="PR00990">
    <property type="entry name" value="RIBOKINASE"/>
</dbReference>
<reference evidence="10" key="2">
    <citation type="submission" date="2016-10" db="EMBL/GenBank/DDBJ databases">
        <authorList>
            <person name="Varghese N."/>
            <person name="Submissions S."/>
        </authorList>
    </citation>
    <scope>NUCLEOTIDE SEQUENCE [LARGE SCALE GENOMIC DNA]</scope>
    <source>
        <strain evidence="10">CGMCC 1.12397</strain>
    </source>
</reference>